<dbReference type="CDD" id="cd04301">
    <property type="entry name" value="NAT_SF"/>
    <property type="match status" value="1"/>
</dbReference>
<gene>
    <name evidence="2" type="ORF">VM1G_07310</name>
</gene>
<dbReference type="InterPro" id="IPR016181">
    <property type="entry name" value="Acyl_CoA_acyltransferase"/>
</dbReference>
<dbReference type="InterPro" id="IPR000182">
    <property type="entry name" value="GNAT_dom"/>
</dbReference>
<dbReference type="Pfam" id="PF00583">
    <property type="entry name" value="Acetyltransf_1"/>
    <property type="match status" value="1"/>
</dbReference>
<organism evidence="2 3">
    <name type="scientific">Cytospora mali</name>
    <name type="common">Apple Valsa canker fungus</name>
    <name type="synonym">Valsa mali</name>
    <dbReference type="NCBI Taxonomy" id="578113"/>
    <lineage>
        <taxon>Eukaryota</taxon>
        <taxon>Fungi</taxon>
        <taxon>Dikarya</taxon>
        <taxon>Ascomycota</taxon>
        <taxon>Pezizomycotina</taxon>
        <taxon>Sordariomycetes</taxon>
        <taxon>Sordariomycetidae</taxon>
        <taxon>Diaporthales</taxon>
        <taxon>Cytosporaceae</taxon>
        <taxon>Cytospora</taxon>
    </lineage>
</organism>
<name>A0A194W5A3_CYTMA</name>
<dbReference type="PROSITE" id="PS51186">
    <property type="entry name" value="GNAT"/>
    <property type="match status" value="1"/>
</dbReference>
<evidence type="ECO:0000259" key="1">
    <source>
        <dbReference type="PROSITE" id="PS51186"/>
    </source>
</evidence>
<dbReference type="SMR" id="A0A194W5A3"/>
<keyword evidence="3" id="KW-1185">Reference proteome</keyword>
<evidence type="ECO:0000313" key="2">
    <source>
        <dbReference type="EMBL" id="KUI71263.1"/>
    </source>
</evidence>
<dbReference type="Gene3D" id="3.40.630.30">
    <property type="match status" value="1"/>
</dbReference>
<dbReference type="OrthoDB" id="47059at2759"/>
<reference evidence="2" key="1">
    <citation type="submission" date="2014-12" db="EMBL/GenBank/DDBJ databases">
        <title>Genome Sequence of Valsa Canker Pathogens Uncovers a Specific Adaption of Colonization on Woody Bark.</title>
        <authorList>
            <person name="Yin Z."/>
            <person name="Liu H."/>
            <person name="Gao X."/>
            <person name="Li Z."/>
            <person name="Song N."/>
            <person name="Ke X."/>
            <person name="Dai Q."/>
            <person name="Wu Y."/>
            <person name="Sun Y."/>
            <person name="Xu J.-R."/>
            <person name="Kang Z.K."/>
            <person name="Wang L."/>
            <person name="Huang L."/>
        </authorList>
    </citation>
    <scope>NUCLEOTIDE SEQUENCE [LARGE SCALE GENOMIC DNA]</scope>
    <source>
        <strain evidence="2">03-8</strain>
    </source>
</reference>
<dbReference type="EMBL" id="CM003104">
    <property type="protein sequence ID" value="KUI71263.1"/>
    <property type="molecule type" value="Genomic_DNA"/>
</dbReference>
<dbReference type="SUPFAM" id="SSF55729">
    <property type="entry name" value="Acyl-CoA N-acyltransferases (Nat)"/>
    <property type="match status" value="2"/>
</dbReference>
<accession>A0A194W5A3</accession>
<feature type="domain" description="N-acetyltransferase" evidence="1">
    <location>
        <begin position="197"/>
        <end position="345"/>
    </location>
</feature>
<dbReference type="Proteomes" id="UP000078559">
    <property type="component" value="Chromosome 7"/>
</dbReference>
<evidence type="ECO:0000313" key="3">
    <source>
        <dbReference type="Proteomes" id="UP000078559"/>
    </source>
</evidence>
<sequence length="523" mass="57718">MIAGYVAATSQGTEHARKPGAMLIQDHPSHIPLSKILERGDIILLLTPLVLPIEQDSSQDPFEPLGRGLARYHPWIRHVPYTSQGGITSTHAGFIKRAKAVVFVISGPPIPGQPSQVDLSSIAQAIGEHRPHVVVTCCSIQELESAAASFPTIVQLPGYRTSELETAADLLFFGQSKQSVQLPGISSLQSKDVPHRWVVKGWNEIGDLPAVYDLWRSCMPAQFKLSRPSLLRLLQRDGYAKHFVARASETGEVVGFCATYITYHDSKGEVLVGSIAAVLVKENYRNRGIGRILHDEGLKGFQKTRGVSRQQLGSTFPRLLYGLPIDHESEAWFRRRGWKMDCTVPGTGQEVADWVLAFDEWPAGGFPPAGLAFRPCGFADFDRVLEIVGEESDRKGNMAWYDQYAKLADSLSMGDIIIALRGDEIVATAITYIMNSENPSAEDLPWARTISEDTGGVTCICITDNDSTTRDSVMVRLLDACVQVLRQQGMNKMYIDAVKGGDAGFQSIGFQKWARYRDVWRDA</sequence>
<dbReference type="AlphaFoldDB" id="A0A194W5A3"/>
<dbReference type="GO" id="GO:0016747">
    <property type="term" value="F:acyltransferase activity, transferring groups other than amino-acyl groups"/>
    <property type="evidence" value="ECO:0007669"/>
    <property type="project" value="InterPro"/>
</dbReference>
<protein>
    <recommendedName>
        <fullName evidence="1">N-acetyltransferase domain-containing protein</fullName>
    </recommendedName>
</protein>
<proteinExistence type="predicted"/>